<dbReference type="InterPro" id="IPR010235">
    <property type="entry name" value="HepT"/>
</dbReference>
<dbReference type="GO" id="GO:0016740">
    <property type="term" value="F:transferase activity"/>
    <property type="evidence" value="ECO:0007669"/>
    <property type="project" value="UniProtKB-KW"/>
</dbReference>
<dbReference type="RefSeq" id="WP_055463019.1">
    <property type="nucleotide sequence ID" value="NZ_CYHG01000005.1"/>
</dbReference>
<protein>
    <submittedName>
        <fullName evidence="1">Nucleotidyltransferase substrate binding protein, HI0074 family</fullName>
    </submittedName>
</protein>
<keyword evidence="2" id="KW-1185">Reference proteome</keyword>
<dbReference type="STRING" id="1137284.GCA_001418205_01925"/>
<evidence type="ECO:0000313" key="1">
    <source>
        <dbReference type="EMBL" id="CUB04066.1"/>
    </source>
</evidence>
<name>A0A0K6ILU5_9GAMM</name>
<proteinExistence type="predicted"/>
<dbReference type="SUPFAM" id="SSF81593">
    <property type="entry name" value="Nucleotidyltransferase substrate binding subunit/domain"/>
    <property type="match status" value="1"/>
</dbReference>
<organism evidence="1 2">
    <name type="scientific">Marinomonas fungiae</name>
    <dbReference type="NCBI Taxonomy" id="1137284"/>
    <lineage>
        <taxon>Bacteria</taxon>
        <taxon>Pseudomonadati</taxon>
        <taxon>Pseudomonadota</taxon>
        <taxon>Gammaproteobacteria</taxon>
        <taxon>Oceanospirillales</taxon>
        <taxon>Oceanospirillaceae</taxon>
        <taxon>Marinomonas</taxon>
    </lineage>
</organism>
<dbReference type="AlphaFoldDB" id="A0A0K6ILU5"/>
<keyword evidence="1" id="KW-0808">Transferase</keyword>
<dbReference type="NCBIfam" id="TIGR01987">
    <property type="entry name" value="HI0074"/>
    <property type="match status" value="1"/>
</dbReference>
<dbReference type="OrthoDB" id="9810452at2"/>
<evidence type="ECO:0000313" key="2">
    <source>
        <dbReference type="Proteomes" id="UP000182769"/>
    </source>
</evidence>
<dbReference type="EMBL" id="CYHG01000005">
    <property type="protein sequence ID" value="CUB04066.1"/>
    <property type="molecule type" value="Genomic_DNA"/>
</dbReference>
<dbReference type="Pfam" id="PF08780">
    <property type="entry name" value="NTase_sub_bind"/>
    <property type="match status" value="1"/>
</dbReference>
<reference evidence="2" key="1">
    <citation type="submission" date="2015-08" db="EMBL/GenBank/DDBJ databases">
        <authorList>
            <person name="Varghese N."/>
        </authorList>
    </citation>
    <scope>NUCLEOTIDE SEQUENCE [LARGE SCALE GENOMIC DNA]</scope>
    <source>
        <strain evidence="2">JCM 18476</strain>
    </source>
</reference>
<accession>A0A0K6ILU5</accession>
<dbReference type="Gene3D" id="1.20.120.330">
    <property type="entry name" value="Nucleotidyltransferases domain 2"/>
    <property type="match status" value="1"/>
</dbReference>
<dbReference type="Proteomes" id="UP000182769">
    <property type="component" value="Unassembled WGS sequence"/>
</dbReference>
<sequence>MSDRKLQDSLGNLEKALTKLEAALLIPRDRELVVEGTIQRFEYVIELMWKTLKRALEFEGVHPKTPRESVKEAFKIGWLDDEDEWHDMLDSRNTTSHNYLDEELAEDNYDDIIHVTPILRKTFDFLRARYPEKP</sequence>
<gene>
    <name evidence="1" type="ORF">Ga0061065_105158</name>
</gene>